<dbReference type="PANTHER" id="PTHR36512:SF3">
    <property type="entry name" value="BLR5678 PROTEIN"/>
    <property type="match status" value="1"/>
</dbReference>
<dbReference type="AlphaFoldDB" id="A0A3A4KDL2"/>
<dbReference type="GO" id="GO:0004177">
    <property type="term" value="F:aminopeptidase activity"/>
    <property type="evidence" value="ECO:0007669"/>
    <property type="project" value="TreeGrafter"/>
</dbReference>
<keyword evidence="3" id="KW-1185">Reference proteome</keyword>
<dbReference type="Gene3D" id="3.60.70.12">
    <property type="entry name" value="L-amino peptidase D-ALA esterase/amidase"/>
    <property type="match status" value="1"/>
</dbReference>
<dbReference type="Proteomes" id="UP000266677">
    <property type="component" value="Unassembled WGS sequence"/>
</dbReference>
<dbReference type="InterPro" id="IPR016117">
    <property type="entry name" value="ArgJ-like_dom_sf"/>
</dbReference>
<protein>
    <submittedName>
        <fullName evidence="2">S58 family peptidase</fullName>
    </submittedName>
</protein>
<dbReference type="RefSeq" id="WP_120044022.1">
    <property type="nucleotide sequence ID" value="NZ_QZFU01000036.1"/>
</dbReference>
<dbReference type="CDD" id="cd02253">
    <property type="entry name" value="DmpA"/>
    <property type="match status" value="1"/>
</dbReference>
<accession>A0A3A4KDL2</accession>
<dbReference type="PANTHER" id="PTHR36512">
    <property type="entry name" value="D-AMINOPEPTIDASE"/>
    <property type="match status" value="1"/>
</dbReference>
<organism evidence="2 3">
    <name type="scientific">Nocardia panacis</name>
    <dbReference type="NCBI Taxonomy" id="2340916"/>
    <lineage>
        <taxon>Bacteria</taxon>
        <taxon>Bacillati</taxon>
        <taxon>Actinomycetota</taxon>
        <taxon>Actinomycetes</taxon>
        <taxon>Mycobacteriales</taxon>
        <taxon>Nocardiaceae</taxon>
        <taxon>Nocardia</taxon>
    </lineage>
</organism>
<dbReference type="Pfam" id="PF03576">
    <property type="entry name" value="Peptidase_S58"/>
    <property type="match status" value="1"/>
</dbReference>
<evidence type="ECO:0000313" key="2">
    <source>
        <dbReference type="EMBL" id="RJO70965.1"/>
    </source>
</evidence>
<dbReference type="InterPro" id="IPR005321">
    <property type="entry name" value="Peptidase_S58_DmpA"/>
</dbReference>
<reference evidence="2 3" key="1">
    <citation type="submission" date="2018-09" db="EMBL/GenBank/DDBJ databases">
        <title>YIM PH21274 draft genome.</title>
        <authorList>
            <person name="Miao C."/>
        </authorList>
    </citation>
    <scope>NUCLEOTIDE SEQUENCE [LARGE SCALE GENOMIC DNA]</scope>
    <source>
        <strain evidence="2 3">YIM PH 21724</strain>
    </source>
</reference>
<gene>
    <name evidence="2" type="ORF">D5S18_27730</name>
</gene>
<dbReference type="OrthoDB" id="9770388at2"/>
<proteinExistence type="inferred from homology"/>
<name>A0A3A4KDL2_9NOCA</name>
<comment type="caution">
    <text evidence="2">The sequence shown here is derived from an EMBL/GenBank/DDBJ whole genome shotgun (WGS) entry which is preliminary data.</text>
</comment>
<evidence type="ECO:0000313" key="3">
    <source>
        <dbReference type="Proteomes" id="UP000266677"/>
    </source>
</evidence>
<dbReference type="EMBL" id="QZFU01000036">
    <property type="protein sequence ID" value="RJO70965.1"/>
    <property type="molecule type" value="Genomic_DNA"/>
</dbReference>
<evidence type="ECO:0000256" key="1">
    <source>
        <dbReference type="ARBA" id="ARBA00007068"/>
    </source>
</evidence>
<sequence length="379" mass="39978">MTNSRARDLGVDLPGIPGPHNAITDVPGIEVGYRTLISGAGPLAVGRGPVRTGVTAILPRGRAGVGRPCAAGRYSLNGNGEMTGTAWIDEVGELSMPITISNTHAIGVCHTGVIEWINREHPALARQWLLPVCAETWDGYLNDINGAHVTPQVVGEALDAARTGPVAEGSVGGGTGMNCYGFKGGSGTSSRRIAFGAETFTVGAFVQANFGSREELTVAGVPVGRLLDTPNPMATDEWFERDLRVPGGSGSVIVVLATDAPLDGARCEALARRVPLGLARTGTTGSLFSGDLFLAFSTADDRPSTTSFPMREVSVEEIEIRRVLPWNRMDLLYAAAVHAVEEAVLNALFVNEDMTGRDGHRSPAMPREAVAALVNSRRW</sequence>
<comment type="similarity">
    <text evidence="1">Belongs to the peptidase S58 family.</text>
</comment>
<dbReference type="SUPFAM" id="SSF56266">
    <property type="entry name" value="DmpA/ArgJ-like"/>
    <property type="match status" value="1"/>
</dbReference>